<reference evidence="1" key="1">
    <citation type="submission" date="2018-02" db="EMBL/GenBank/DDBJ databases">
        <title>Rhizophora mucronata_Transcriptome.</title>
        <authorList>
            <person name="Meera S.P."/>
            <person name="Sreeshan A."/>
            <person name="Augustine A."/>
        </authorList>
    </citation>
    <scope>NUCLEOTIDE SEQUENCE</scope>
    <source>
        <tissue evidence="1">Leaf</tissue>
    </source>
</reference>
<evidence type="ECO:0000313" key="1">
    <source>
        <dbReference type="EMBL" id="MBW81126.1"/>
    </source>
</evidence>
<organism evidence="1">
    <name type="scientific">Rhizophora mucronata</name>
    <name type="common">Asiatic mangrove</name>
    <dbReference type="NCBI Taxonomy" id="61149"/>
    <lineage>
        <taxon>Eukaryota</taxon>
        <taxon>Viridiplantae</taxon>
        <taxon>Streptophyta</taxon>
        <taxon>Embryophyta</taxon>
        <taxon>Tracheophyta</taxon>
        <taxon>Spermatophyta</taxon>
        <taxon>Magnoliopsida</taxon>
        <taxon>eudicotyledons</taxon>
        <taxon>Gunneridae</taxon>
        <taxon>Pentapetalae</taxon>
        <taxon>rosids</taxon>
        <taxon>fabids</taxon>
        <taxon>Malpighiales</taxon>
        <taxon>Rhizophoraceae</taxon>
        <taxon>Rhizophora</taxon>
    </lineage>
</organism>
<protein>
    <submittedName>
        <fullName evidence="1">Uncharacterized protein</fullName>
    </submittedName>
</protein>
<proteinExistence type="predicted"/>
<accession>A0A2P2IIS7</accession>
<dbReference type="EMBL" id="GGEC01000643">
    <property type="protein sequence ID" value="MBW81126.1"/>
    <property type="molecule type" value="Transcribed_RNA"/>
</dbReference>
<sequence length="41" mass="4874">MYSGYQFTIEMGSLVCHNAYELLKIGLYNINDWFFIFINFG</sequence>
<name>A0A2P2IIS7_RHIMU</name>
<dbReference type="AlphaFoldDB" id="A0A2P2IIS7"/>